<dbReference type="RefSeq" id="WP_376836209.1">
    <property type="nucleotide sequence ID" value="NZ_JBHLSW010000007.1"/>
</dbReference>
<accession>A0ABV6R3I6</accession>
<evidence type="ECO:0000313" key="2">
    <source>
        <dbReference type="EMBL" id="MFC0634197.1"/>
    </source>
</evidence>
<keyword evidence="1" id="KW-0472">Membrane</keyword>
<feature type="transmembrane region" description="Helical" evidence="1">
    <location>
        <begin position="21"/>
        <end position="43"/>
    </location>
</feature>
<proteinExistence type="predicted"/>
<comment type="caution">
    <text evidence="2">The sequence shown here is derived from an EMBL/GenBank/DDBJ whole genome shotgun (WGS) entry which is preliminary data.</text>
</comment>
<dbReference type="Proteomes" id="UP001589906">
    <property type="component" value="Unassembled WGS sequence"/>
</dbReference>
<dbReference type="EMBL" id="JBHLSW010000007">
    <property type="protein sequence ID" value="MFC0634197.1"/>
    <property type="molecule type" value="Genomic_DNA"/>
</dbReference>
<dbReference type="Pfam" id="PF05656">
    <property type="entry name" value="DUF805"/>
    <property type="match status" value="1"/>
</dbReference>
<feature type="transmembrane region" description="Helical" evidence="1">
    <location>
        <begin position="49"/>
        <end position="67"/>
    </location>
</feature>
<sequence>MIAPHQFTDALFTGNGRIGRLMFVLGLGAVTAVALLAGLIPPAGWTGEALFWAIRLPLLFVLFCLMAQRLHDIGRSGWWAAPATAIVWMAPSPMGEFRDEVSVALHLIWFGALAVWPGQKVFNRYGAPPSALASTTGPKTA</sequence>
<keyword evidence="1" id="KW-0812">Transmembrane</keyword>
<dbReference type="InterPro" id="IPR008523">
    <property type="entry name" value="DUF805"/>
</dbReference>
<evidence type="ECO:0000313" key="3">
    <source>
        <dbReference type="Proteomes" id="UP001589906"/>
    </source>
</evidence>
<evidence type="ECO:0000256" key="1">
    <source>
        <dbReference type="SAM" id="Phobius"/>
    </source>
</evidence>
<keyword evidence="3" id="KW-1185">Reference proteome</keyword>
<keyword evidence="1" id="KW-1133">Transmembrane helix</keyword>
<name>A0ABV6R3I6_9CAUL</name>
<gene>
    <name evidence="2" type="ORF">ACFFGE_09945</name>
</gene>
<dbReference type="PANTHER" id="PTHR34980">
    <property type="entry name" value="INNER MEMBRANE PROTEIN-RELATED-RELATED"/>
    <property type="match status" value="1"/>
</dbReference>
<reference evidence="2 3" key="1">
    <citation type="submission" date="2024-09" db="EMBL/GenBank/DDBJ databases">
        <authorList>
            <person name="Sun Q."/>
            <person name="Mori K."/>
        </authorList>
    </citation>
    <scope>NUCLEOTIDE SEQUENCE [LARGE SCALE GENOMIC DNA]</scope>
    <source>
        <strain evidence="2 3">NCAIM B.02621</strain>
    </source>
</reference>
<protein>
    <submittedName>
        <fullName evidence="2">DUF805 domain-containing protein</fullName>
    </submittedName>
</protein>
<organism evidence="2 3">
    <name type="scientific">Brevundimonas balnearis</name>
    <dbReference type="NCBI Taxonomy" id="1572858"/>
    <lineage>
        <taxon>Bacteria</taxon>
        <taxon>Pseudomonadati</taxon>
        <taxon>Pseudomonadota</taxon>
        <taxon>Alphaproteobacteria</taxon>
        <taxon>Caulobacterales</taxon>
        <taxon>Caulobacteraceae</taxon>
        <taxon>Brevundimonas</taxon>
    </lineage>
</organism>
<dbReference type="PANTHER" id="PTHR34980:SF3">
    <property type="entry name" value="BLR8105 PROTEIN"/>
    <property type="match status" value="1"/>
</dbReference>